<dbReference type="InterPro" id="IPR029044">
    <property type="entry name" value="Nucleotide-diphossugar_trans"/>
</dbReference>
<gene>
    <name evidence="4" type="ORF">E7N58_09305</name>
</gene>
<dbReference type="PANTHER" id="PTHR43584:SF8">
    <property type="entry name" value="N-ACETYLMURAMATE ALPHA-1-PHOSPHATE URIDYLYLTRANSFERASE"/>
    <property type="match status" value="1"/>
</dbReference>
<evidence type="ECO:0000259" key="3">
    <source>
        <dbReference type="Pfam" id="PF00483"/>
    </source>
</evidence>
<keyword evidence="4" id="KW-0489">Methyltransferase</keyword>
<dbReference type="EMBL" id="AACJKW010000017">
    <property type="protein sequence ID" value="EAK8194324.1"/>
    <property type="molecule type" value="Genomic_DNA"/>
</dbReference>
<dbReference type="InterPro" id="IPR029063">
    <property type="entry name" value="SAM-dependent_MTases_sf"/>
</dbReference>
<protein>
    <submittedName>
        <fullName evidence="4">Methyltransferase domain-containing protein</fullName>
    </submittedName>
</protein>
<name>A0A3X8M603_CAMJU</name>
<dbReference type="GO" id="GO:0016779">
    <property type="term" value="F:nucleotidyltransferase activity"/>
    <property type="evidence" value="ECO:0007669"/>
    <property type="project" value="UniProtKB-KW"/>
</dbReference>
<dbReference type="Gene3D" id="3.40.50.720">
    <property type="entry name" value="NAD(P)-binding Rossmann-like Domain"/>
    <property type="match status" value="1"/>
</dbReference>
<keyword evidence="2" id="KW-0548">Nucleotidyltransferase</keyword>
<dbReference type="Gene3D" id="3.40.50.150">
    <property type="entry name" value="Vaccinia Virus protein VP39"/>
    <property type="match status" value="1"/>
</dbReference>
<evidence type="ECO:0000256" key="2">
    <source>
        <dbReference type="ARBA" id="ARBA00022695"/>
    </source>
</evidence>
<dbReference type="SUPFAM" id="SSF53335">
    <property type="entry name" value="S-adenosyl-L-methionine-dependent methyltransferases"/>
    <property type="match status" value="1"/>
</dbReference>
<evidence type="ECO:0000256" key="1">
    <source>
        <dbReference type="ARBA" id="ARBA00022679"/>
    </source>
</evidence>
<dbReference type="Proteomes" id="UP000358933">
    <property type="component" value="Unassembled WGS sequence"/>
</dbReference>
<dbReference type="CDD" id="cd04183">
    <property type="entry name" value="GT2_BcE_like"/>
    <property type="match status" value="1"/>
</dbReference>
<evidence type="ECO:0000313" key="5">
    <source>
        <dbReference type="Proteomes" id="UP000358933"/>
    </source>
</evidence>
<reference evidence="4 5" key="1">
    <citation type="submission" date="2019-04" db="EMBL/GenBank/DDBJ databases">
        <authorList>
            <person name="Ashton P.M."/>
            <person name="Dallman T."/>
            <person name="Nair S."/>
            <person name="De Pinna E."/>
            <person name="Peters T."/>
            <person name="Grant K."/>
        </authorList>
    </citation>
    <scope>NUCLEOTIDE SEQUENCE [LARGE SCALE GENOMIC DNA]</scope>
    <source>
        <strain evidence="4 5">OXC2299</strain>
    </source>
</reference>
<dbReference type="InterPro" id="IPR005835">
    <property type="entry name" value="NTP_transferase_dom"/>
</dbReference>
<proteinExistence type="predicted"/>
<accession>A0A3X8M603</accession>
<dbReference type="Pfam" id="PF00483">
    <property type="entry name" value="NTP_transferase"/>
    <property type="match status" value="1"/>
</dbReference>
<dbReference type="AlphaFoldDB" id="A0A3X8M603"/>
<dbReference type="PANTHER" id="PTHR43584">
    <property type="entry name" value="NUCLEOTIDYL TRANSFERASE"/>
    <property type="match status" value="1"/>
</dbReference>
<dbReference type="InterPro" id="IPR050065">
    <property type="entry name" value="GlmU-like"/>
</dbReference>
<dbReference type="Pfam" id="PF13489">
    <property type="entry name" value="Methyltransf_23"/>
    <property type="match status" value="1"/>
</dbReference>
<dbReference type="SUPFAM" id="SSF53448">
    <property type="entry name" value="Nucleotide-diphospho-sugar transferases"/>
    <property type="match status" value="1"/>
</dbReference>
<feature type="domain" description="Nucleotidyl transferase" evidence="3">
    <location>
        <begin position="7"/>
        <end position="196"/>
    </location>
</feature>
<sequence>MNIVIPMAGLGSRFAKAGFDKPKPFMDVLGKPMVVRVLENLRYKDARYILIARKEHLIKEKKLVDEIKNNFNVEFIAIDKLTQGTACTVLYARKYINNDTPLMIANSDQIVDVNITDFINDGFKRGLDGSILTFIDKEKNSKWSFVRLKGDLVVEVKEKEAISEFATVGIYLFNKGKIFVESAIDMIIENDRVNNEFYTCPVYNYAIKNGAKIGVYNIEDKQMHGIGTPEDLEKYKKYKEIDELSLITRDQCPITYSKNIEIINSRQFPLFCGCIEQDQKKDIICEEQFAVCRDSGVLFLNKLIPLDILYKNGHYAGNIGKIWDEHHKEFAKFIFQIRPKNILEIGGGHGKLSQFFLEMDNVNWTIVEPNIENKFENVNYIDGFFSKDICNNKQYDTIIHSHVLEHVYDPNEFFSEISSFLNNDKGYMIFSIPNMSKWLKNKYSNCLFFEHTILLDENVVDYILGNNNFTIIVKKYFKEHSIFYLAKKDVRSVKITLENKYLENKVDFGNMLRFYKNKVEYINSYIKQTPKKVYLFGAHLFSQNLIYSGLDTLKIVCILDNDLNKQKKRLYGTKFIVRSPKILINDSNALVILNAGIYNDEIEKDIIENINNKIEIIKC</sequence>
<evidence type="ECO:0000313" key="4">
    <source>
        <dbReference type="EMBL" id="EAK8194324.1"/>
    </source>
</evidence>
<keyword evidence="1 4" id="KW-0808">Transferase</keyword>
<comment type="caution">
    <text evidence="4">The sequence shown here is derived from an EMBL/GenBank/DDBJ whole genome shotgun (WGS) entry which is preliminary data.</text>
</comment>
<dbReference type="GO" id="GO:0032259">
    <property type="term" value="P:methylation"/>
    <property type="evidence" value="ECO:0007669"/>
    <property type="project" value="UniProtKB-KW"/>
</dbReference>
<organism evidence="4 5">
    <name type="scientific">Campylobacter jejuni</name>
    <dbReference type="NCBI Taxonomy" id="197"/>
    <lineage>
        <taxon>Bacteria</taxon>
        <taxon>Pseudomonadati</taxon>
        <taxon>Campylobacterota</taxon>
        <taxon>Epsilonproteobacteria</taxon>
        <taxon>Campylobacterales</taxon>
        <taxon>Campylobacteraceae</taxon>
        <taxon>Campylobacter</taxon>
    </lineage>
</organism>
<dbReference type="Gene3D" id="3.90.550.10">
    <property type="entry name" value="Spore Coat Polysaccharide Biosynthesis Protein SpsA, Chain A"/>
    <property type="match status" value="1"/>
</dbReference>
<dbReference type="GO" id="GO:0008168">
    <property type="term" value="F:methyltransferase activity"/>
    <property type="evidence" value="ECO:0007669"/>
    <property type="project" value="UniProtKB-KW"/>
</dbReference>